<evidence type="ECO:0000256" key="1">
    <source>
        <dbReference type="ARBA" id="ARBA00004141"/>
    </source>
</evidence>
<dbReference type="InterPro" id="IPR029021">
    <property type="entry name" value="Prot-tyrosine_phosphatase-like"/>
</dbReference>
<dbReference type="InterPro" id="IPR051281">
    <property type="entry name" value="Dual-spec_lipid-protein_phosph"/>
</dbReference>
<sequence length="751" mass="83106">MQRLTKEEIGFSKRLQKLLGRTFDSIYNHVIIISLAVLSLVVFATILYRYHKAKEDSDAEFQFRVYVKERSTYLVCNQIIIAYLALEISGRLYAHRNAFFRSMLNVWDLSVSIFVIVWGLSPLPAIPGVSLRLPILIFGYRRISQSIRYEVGMNKRRYQDGSFDLDLTFITDRVIAMGLPAQGKEAFYRNPLGEVARFLNTFHRKKYRVVNLCCERDYPSVPTIGMILHFCLEAERFIRKDPANVIAVHCKGGKGRTGLMIGAWLLWSAAVSTAEEALDHFAERRTDDDLAGKPQIITNKCQIRFLQIIEEICTLHANTLPSPSTVVSLRVATISGLPEELVENNGANLWIVVRGADPDRSERDPLADLFEGKDRKSWFADPSPRRIGVNADEEGLRDVTVDSRTHGTAEGFILTDDDDDEAGARRGSAAAAALARAVGVVTKLRSRLREKRLSQTDSSSAGVDQAEPKSRTVGEDPEERQAALGIGGEEEEKAPLRLSDDSESEAGEDYAQDADANASFRGALTWKPEENPKEKSARRDSKCTNATSKSRRDSTCTNATAKSRRESTCTNASGSSSSSSSSSSATGRTTFGPVRFCREITLEVHCSKLPEMKKLKKLRTISGTIRDLLGLRKNKQEQNEATETGKGKGPEGEDVEAQLQRGEAVGEEAGEETMLFSVCLHADFLDSSNVCQKSVAPAADEDAAKALKLLPSSGSTTLWLHASEDLDIRAPKGLLDLRNVGLEIKFDRQKS</sequence>
<evidence type="ECO:0000256" key="6">
    <source>
        <dbReference type="SAM" id="MobiDB-lite"/>
    </source>
</evidence>
<reference evidence="10" key="1">
    <citation type="submission" date="2014-11" db="EMBL/GenBank/DDBJ databases">
        <authorList>
            <person name="Otto D Thomas"/>
            <person name="Naeem Raeece"/>
        </authorList>
    </citation>
    <scope>NUCLEOTIDE SEQUENCE</scope>
</reference>
<feature type="compositionally biased region" description="Basic and acidic residues" evidence="6">
    <location>
        <begin position="634"/>
        <end position="651"/>
    </location>
</feature>
<dbReference type="AlphaFoldDB" id="A0A0G4HA53"/>
<dbReference type="InterPro" id="IPR029023">
    <property type="entry name" value="Tensin_phosphatase"/>
</dbReference>
<organism evidence="10">
    <name type="scientific">Chromera velia CCMP2878</name>
    <dbReference type="NCBI Taxonomy" id="1169474"/>
    <lineage>
        <taxon>Eukaryota</taxon>
        <taxon>Sar</taxon>
        <taxon>Alveolata</taxon>
        <taxon>Colpodellida</taxon>
        <taxon>Chromeraceae</taxon>
        <taxon>Chromera</taxon>
    </lineage>
</organism>
<feature type="domain" description="Phosphatase tensin-type" evidence="9">
    <location>
        <begin position="156"/>
        <end position="316"/>
    </location>
</feature>
<dbReference type="PANTHER" id="PTHR12305">
    <property type="entry name" value="PHOSPHATASE WITH HOMOLOGY TO TENSIN"/>
    <property type="match status" value="1"/>
</dbReference>
<keyword evidence="4 7" id="KW-1133">Transmembrane helix</keyword>
<keyword evidence="3" id="KW-0378">Hydrolase</keyword>
<evidence type="ECO:0000256" key="4">
    <source>
        <dbReference type="ARBA" id="ARBA00022989"/>
    </source>
</evidence>
<feature type="region of interest" description="Disordered" evidence="6">
    <location>
        <begin position="632"/>
        <end position="654"/>
    </location>
</feature>
<dbReference type="PANTHER" id="PTHR12305:SF60">
    <property type="entry name" value="PHOSPHATIDYLINOSITOL 3,4,5-TRISPHOSPHATE 3-PHOSPHATASE TPTE2-RELATED"/>
    <property type="match status" value="1"/>
</dbReference>
<evidence type="ECO:0000259" key="8">
    <source>
        <dbReference type="PROSITE" id="PS50056"/>
    </source>
</evidence>
<evidence type="ECO:0000313" key="10">
    <source>
        <dbReference type="EMBL" id="CEM40645.1"/>
    </source>
</evidence>
<name>A0A0G4HA53_9ALVE</name>
<evidence type="ECO:0000259" key="9">
    <source>
        <dbReference type="PROSITE" id="PS51181"/>
    </source>
</evidence>
<dbReference type="PROSITE" id="PS51181">
    <property type="entry name" value="PPASE_TENSIN"/>
    <property type="match status" value="1"/>
</dbReference>
<dbReference type="EMBL" id="CDMZ01002077">
    <property type="protein sequence ID" value="CEM40645.1"/>
    <property type="molecule type" value="Genomic_DNA"/>
</dbReference>
<keyword evidence="5 7" id="KW-0472">Membrane</keyword>
<feature type="compositionally biased region" description="Basic and acidic residues" evidence="6">
    <location>
        <begin position="527"/>
        <end position="542"/>
    </location>
</feature>
<dbReference type="SUPFAM" id="SSF52799">
    <property type="entry name" value="(Phosphotyrosine protein) phosphatases II"/>
    <property type="match status" value="1"/>
</dbReference>
<feature type="compositionally biased region" description="Acidic residues" evidence="6">
    <location>
        <begin position="501"/>
        <end position="512"/>
    </location>
</feature>
<dbReference type="GO" id="GO:0005829">
    <property type="term" value="C:cytosol"/>
    <property type="evidence" value="ECO:0007669"/>
    <property type="project" value="TreeGrafter"/>
</dbReference>
<dbReference type="Gene3D" id="1.20.120.350">
    <property type="entry name" value="Voltage-gated potassium channels. Chain C"/>
    <property type="match status" value="1"/>
</dbReference>
<dbReference type="InterPro" id="IPR027359">
    <property type="entry name" value="Volt_channel_dom_sf"/>
</dbReference>
<keyword evidence="2 7" id="KW-0812">Transmembrane</keyword>
<feature type="transmembrane region" description="Helical" evidence="7">
    <location>
        <begin position="26"/>
        <end position="50"/>
    </location>
</feature>
<comment type="subcellular location">
    <subcellularLocation>
        <location evidence="1">Membrane</location>
        <topology evidence="1">Multi-pass membrane protein</topology>
    </subcellularLocation>
</comment>
<dbReference type="Gene3D" id="3.90.190.10">
    <property type="entry name" value="Protein tyrosine phosphatase superfamily"/>
    <property type="match status" value="1"/>
</dbReference>
<dbReference type="PROSITE" id="PS50056">
    <property type="entry name" value="TYR_PHOSPHATASE_2"/>
    <property type="match status" value="1"/>
</dbReference>
<dbReference type="VEuPathDB" id="CryptoDB:Cvel_25446"/>
<gene>
    <name evidence="10" type="ORF">Cvel_25446</name>
</gene>
<evidence type="ECO:0000256" key="2">
    <source>
        <dbReference type="ARBA" id="ARBA00022692"/>
    </source>
</evidence>
<evidence type="ECO:0000256" key="3">
    <source>
        <dbReference type="ARBA" id="ARBA00022801"/>
    </source>
</evidence>
<dbReference type="GO" id="GO:0016314">
    <property type="term" value="F:phosphatidylinositol-3,4,5-trisphosphate 3-phosphatase activity"/>
    <property type="evidence" value="ECO:0007669"/>
    <property type="project" value="TreeGrafter"/>
</dbReference>
<feature type="transmembrane region" description="Helical" evidence="7">
    <location>
        <begin position="113"/>
        <end position="138"/>
    </location>
</feature>
<feature type="region of interest" description="Disordered" evidence="6">
    <location>
        <begin position="449"/>
        <end position="588"/>
    </location>
</feature>
<proteinExistence type="predicted"/>
<accession>A0A0G4HA53</accession>
<dbReference type="PROSITE" id="PS00383">
    <property type="entry name" value="TYR_PHOSPHATASE_1"/>
    <property type="match status" value="1"/>
</dbReference>
<dbReference type="GO" id="GO:0016020">
    <property type="term" value="C:membrane"/>
    <property type="evidence" value="ECO:0007669"/>
    <property type="project" value="UniProtKB-SubCell"/>
</dbReference>
<dbReference type="InterPro" id="IPR016130">
    <property type="entry name" value="Tyr_Pase_AS"/>
</dbReference>
<protein>
    <submittedName>
        <fullName evidence="10">Uncharacterized protein</fullName>
    </submittedName>
</protein>
<evidence type="ECO:0000256" key="5">
    <source>
        <dbReference type="ARBA" id="ARBA00023136"/>
    </source>
</evidence>
<feature type="compositionally biased region" description="Low complexity" evidence="6">
    <location>
        <begin position="573"/>
        <end position="584"/>
    </location>
</feature>
<feature type="domain" description="Tyrosine specific protein phosphatases" evidence="8">
    <location>
        <begin position="228"/>
        <end position="285"/>
    </location>
</feature>
<evidence type="ECO:0000256" key="7">
    <source>
        <dbReference type="SAM" id="Phobius"/>
    </source>
</evidence>
<dbReference type="InterPro" id="IPR000387">
    <property type="entry name" value="Tyr_Pase_dom"/>
</dbReference>
<feature type="transmembrane region" description="Helical" evidence="7">
    <location>
        <begin position="71"/>
        <end position="93"/>
    </location>
</feature>
<dbReference type="Pfam" id="PF22785">
    <property type="entry name" value="Tc-R-P"/>
    <property type="match status" value="1"/>
</dbReference>